<keyword evidence="1" id="KW-0675">Receptor</keyword>
<reference evidence="1 2" key="1">
    <citation type="submission" date="2020-03" db="EMBL/GenBank/DDBJ databases">
        <title>Genomic Encyclopedia of Type Strains, Phase IV (KMG-IV): sequencing the most valuable type-strain genomes for metagenomic binning, comparative biology and taxonomic classification.</title>
        <authorList>
            <person name="Goeker M."/>
        </authorList>
    </citation>
    <scope>NUCLEOTIDE SEQUENCE [LARGE SCALE GENOMIC DNA]</scope>
    <source>
        <strain evidence="1 2">DSM 7225</strain>
    </source>
</reference>
<proteinExistence type="predicted"/>
<keyword evidence="2" id="KW-1185">Reference proteome</keyword>
<comment type="caution">
    <text evidence="1">The sequence shown here is derived from an EMBL/GenBank/DDBJ whole genome shotgun (WGS) entry which is preliminary data.</text>
</comment>
<protein>
    <submittedName>
        <fullName evidence="1">Outer membrane receptor protein involved in Fe transport</fullName>
    </submittedName>
</protein>
<sequence>MSAAQAQEAAGPAAEEIIVTGEKSDRTLQQTTSSVGVTTARRIAQENLQ</sequence>
<gene>
    <name evidence="1" type="ORF">GGR89_004289</name>
</gene>
<dbReference type="RefSeq" id="WP_241218047.1">
    <property type="nucleotide sequence ID" value="NZ_BAAADY010000037.1"/>
</dbReference>
<name>A0A7X5Y2M6_9SPHN</name>
<organism evidence="1 2">
    <name type="scientific">Sphingomonas trueperi</name>
    <dbReference type="NCBI Taxonomy" id="53317"/>
    <lineage>
        <taxon>Bacteria</taxon>
        <taxon>Pseudomonadati</taxon>
        <taxon>Pseudomonadota</taxon>
        <taxon>Alphaproteobacteria</taxon>
        <taxon>Sphingomonadales</taxon>
        <taxon>Sphingomonadaceae</taxon>
        <taxon>Sphingomonas</taxon>
    </lineage>
</organism>
<dbReference type="EMBL" id="JAATJB010000024">
    <property type="protein sequence ID" value="NJB99941.1"/>
    <property type="molecule type" value="Genomic_DNA"/>
</dbReference>
<evidence type="ECO:0000313" key="1">
    <source>
        <dbReference type="EMBL" id="NJB99941.1"/>
    </source>
</evidence>
<dbReference type="AlphaFoldDB" id="A0A7X5Y2M6"/>
<dbReference type="Proteomes" id="UP000531251">
    <property type="component" value="Unassembled WGS sequence"/>
</dbReference>
<accession>A0A7X5Y2M6</accession>
<evidence type="ECO:0000313" key="2">
    <source>
        <dbReference type="Proteomes" id="UP000531251"/>
    </source>
</evidence>